<reference evidence="2 3" key="1">
    <citation type="journal article" date="2019" name="ACS Chem. Biol.">
        <title>Identification and Mobilization of a Cryptic Antibiotic Biosynthesis Gene Locus from a Human-Pathogenic Nocardia Isolate.</title>
        <authorList>
            <person name="Herisse M."/>
            <person name="Ishida K."/>
            <person name="Porter J.L."/>
            <person name="Howden B."/>
            <person name="Hertweck C."/>
            <person name="Stinear T.P."/>
            <person name="Pidot S.J."/>
        </authorList>
    </citation>
    <scope>NUCLEOTIDE SEQUENCE [LARGE SCALE GENOMIC DNA]</scope>
    <source>
        <strain evidence="2 3">AUSMDU00012715</strain>
    </source>
</reference>
<dbReference type="PANTHER" id="PTHR43591">
    <property type="entry name" value="METHYLTRANSFERASE"/>
    <property type="match status" value="1"/>
</dbReference>
<evidence type="ECO:0000313" key="3">
    <source>
        <dbReference type="Proteomes" id="UP000500953"/>
    </source>
</evidence>
<sequence length="210" mass="23128">MSTAAPTRACNTLIARSFDWIARPYDFAPLQWLVYRPPHDEVLAELRAAGACRIADIGCGTGILTSRIERELRPERIVGVDASAGMLARARRRSERVGWYRGPAERLPFADADLDAVVCTTAFHFFDQPAALAEFARVLVPGGVMIVSTVGSLSLPRLARISMFPAHAPTPAELRKMVQALGFDVLDQRPIHRPLPRPLIPDIVTVARRP</sequence>
<evidence type="ECO:0000259" key="1">
    <source>
        <dbReference type="Pfam" id="PF08241"/>
    </source>
</evidence>
<accession>A0A6G9Z7R8</accession>
<proteinExistence type="predicted"/>
<dbReference type="Proteomes" id="UP000500953">
    <property type="component" value="Chromosome"/>
</dbReference>
<dbReference type="InterPro" id="IPR013216">
    <property type="entry name" value="Methyltransf_11"/>
</dbReference>
<name>A0A6G9Z7R8_9NOCA</name>
<dbReference type="SUPFAM" id="SSF53335">
    <property type="entry name" value="S-adenosyl-L-methionine-dependent methyltransferases"/>
    <property type="match status" value="1"/>
</dbReference>
<dbReference type="InterPro" id="IPR029063">
    <property type="entry name" value="SAM-dependent_MTases_sf"/>
</dbReference>
<dbReference type="GO" id="GO:0008757">
    <property type="term" value="F:S-adenosylmethionine-dependent methyltransferase activity"/>
    <property type="evidence" value="ECO:0007669"/>
    <property type="project" value="InterPro"/>
</dbReference>
<dbReference type="AlphaFoldDB" id="A0A6G9Z7R8"/>
<feature type="domain" description="Methyltransferase type 11" evidence="1">
    <location>
        <begin position="56"/>
        <end position="147"/>
    </location>
</feature>
<keyword evidence="2" id="KW-0489">Methyltransferase</keyword>
<dbReference type="GO" id="GO:0032259">
    <property type="term" value="P:methylation"/>
    <property type="evidence" value="ECO:0007669"/>
    <property type="project" value="UniProtKB-KW"/>
</dbReference>
<organism evidence="2 3">
    <name type="scientific">Nocardia terpenica</name>
    <dbReference type="NCBI Taxonomy" id="455432"/>
    <lineage>
        <taxon>Bacteria</taxon>
        <taxon>Bacillati</taxon>
        <taxon>Actinomycetota</taxon>
        <taxon>Actinomycetes</taxon>
        <taxon>Mycobacteriales</taxon>
        <taxon>Nocardiaceae</taxon>
        <taxon>Nocardia</taxon>
    </lineage>
</organism>
<dbReference type="EMBL" id="CP046173">
    <property type="protein sequence ID" value="QIS21470.1"/>
    <property type="molecule type" value="Genomic_DNA"/>
</dbReference>
<gene>
    <name evidence="2" type="ORF">F6W96_27180</name>
</gene>
<evidence type="ECO:0000313" key="2">
    <source>
        <dbReference type="EMBL" id="QIS21470.1"/>
    </source>
</evidence>
<dbReference type="Gene3D" id="3.40.50.150">
    <property type="entry name" value="Vaccinia Virus protein VP39"/>
    <property type="match status" value="1"/>
</dbReference>
<protein>
    <submittedName>
        <fullName evidence="2">Methyltransferase domain-containing protein</fullName>
    </submittedName>
</protein>
<dbReference type="CDD" id="cd02440">
    <property type="entry name" value="AdoMet_MTases"/>
    <property type="match status" value="1"/>
</dbReference>
<dbReference type="RefSeq" id="WP_167488762.1">
    <property type="nucleotide sequence ID" value="NZ_CP046173.1"/>
</dbReference>
<dbReference type="Pfam" id="PF08241">
    <property type="entry name" value="Methyltransf_11"/>
    <property type="match status" value="1"/>
</dbReference>
<keyword evidence="2" id="KW-0808">Transferase</keyword>